<evidence type="ECO:0000256" key="1">
    <source>
        <dbReference type="SAM" id="SignalP"/>
    </source>
</evidence>
<organism evidence="3 4">
    <name type="scientific">Candidatus Neomicrothrix parvicella RN1</name>
    <dbReference type="NCBI Taxonomy" id="1229780"/>
    <lineage>
        <taxon>Bacteria</taxon>
        <taxon>Bacillati</taxon>
        <taxon>Actinomycetota</taxon>
        <taxon>Acidimicrobiia</taxon>
        <taxon>Acidimicrobiales</taxon>
        <taxon>Microthrixaceae</taxon>
        <taxon>Candidatus Neomicrothrix</taxon>
    </lineage>
</organism>
<dbReference type="InterPro" id="IPR011051">
    <property type="entry name" value="RmlC_Cupin_sf"/>
</dbReference>
<dbReference type="InterPro" id="IPR014710">
    <property type="entry name" value="RmlC-like_jellyroll"/>
</dbReference>
<dbReference type="RefSeq" id="WP_012228536.1">
    <property type="nucleotide sequence ID" value="NZ_HG422565.1"/>
</dbReference>
<dbReference type="Proteomes" id="UP000018291">
    <property type="component" value="Unassembled WGS sequence"/>
</dbReference>
<feature type="chain" id="PRO_5039680377" evidence="1">
    <location>
        <begin position="25"/>
        <end position="173"/>
    </location>
</feature>
<dbReference type="Gene3D" id="2.60.120.10">
    <property type="entry name" value="Jelly Rolls"/>
    <property type="match status" value="1"/>
</dbReference>
<comment type="caution">
    <text evidence="3">The sequence shown here is derived from an EMBL/GenBank/DDBJ whole genome shotgun (WGS) entry which is preliminary data.</text>
</comment>
<name>R4Z194_9ACTN</name>
<dbReference type="OrthoDB" id="3786972at2"/>
<feature type="domain" description="Cupin type-2" evidence="2">
    <location>
        <begin position="67"/>
        <end position="152"/>
    </location>
</feature>
<keyword evidence="1" id="KW-0732">Signal</keyword>
<keyword evidence="4" id="KW-1185">Reference proteome</keyword>
<protein>
    <submittedName>
        <fullName evidence="3">Putative Cupin 2 conserved barrel domain protein</fullName>
    </submittedName>
</protein>
<dbReference type="AlphaFoldDB" id="R4Z194"/>
<dbReference type="PROSITE" id="PS51257">
    <property type="entry name" value="PROKAR_LIPOPROTEIN"/>
    <property type="match status" value="1"/>
</dbReference>
<evidence type="ECO:0000259" key="2">
    <source>
        <dbReference type="Pfam" id="PF07883"/>
    </source>
</evidence>
<dbReference type="HOGENOM" id="CLU_131969_0_0_11"/>
<dbReference type="EMBL" id="CANL01000034">
    <property type="protein sequence ID" value="CCM64435.1"/>
    <property type="molecule type" value="Genomic_DNA"/>
</dbReference>
<reference evidence="3 4" key="1">
    <citation type="journal article" date="2013" name="ISME J.">
        <title>Metabolic model for the filamentous 'Candidatus Microthrix parvicella' based on genomic and metagenomic analyses.</title>
        <authorList>
            <person name="Jon McIlroy S."/>
            <person name="Kristiansen R."/>
            <person name="Albertsen M."/>
            <person name="Michael Karst S."/>
            <person name="Rossetti S."/>
            <person name="Lund Nielsen J."/>
            <person name="Tandoi V."/>
            <person name="James Seviour R."/>
            <person name="Nielsen P.H."/>
        </authorList>
    </citation>
    <scope>NUCLEOTIDE SEQUENCE [LARGE SCALE GENOMIC DNA]</scope>
    <source>
        <strain evidence="3 4">RN1</strain>
    </source>
</reference>
<dbReference type="Pfam" id="PF07883">
    <property type="entry name" value="Cupin_2"/>
    <property type="match status" value="1"/>
</dbReference>
<dbReference type="STRING" id="1229780.BN381_40049"/>
<gene>
    <name evidence="3" type="ORF">BN381_40049</name>
</gene>
<accession>R4Z194</accession>
<dbReference type="SUPFAM" id="SSF51182">
    <property type="entry name" value="RmlC-like cupins"/>
    <property type="match status" value="1"/>
</dbReference>
<feature type="signal peptide" evidence="1">
    <location>
        <begin position="1"/>
        <end position="24"/>
    </location>
</feature>
<proteinExistence type="predicted"/>
<dbReference type="eggNOG" id="COG1917">
    <property type="taxonomic scope" value="Bacteria"/>
</dbReference>
<sequence>MKSFHALLAAIVIGVLGASGCSSDNPGAAAPTSATGPTTTTAAVRSEVYADLVDPPGAEGRKLSLVRYTIAPGAKLVPHVHPGVQMARIESGTLTYTIESGTALVRRAGSTTDEPETGPTTITLEVGDAVIEQDNMVHFGENRSSKELVIIAALLTKDGMKLAEPVTTTSAPD</sequence>
<evidence type="ECO:0000313" key="4">
    <source>
        <dbReference type="Proteomes" id="UP000018291"/>
    </source>
</evidence>
<evidence type="ECO:0000313" key="3">
    <source>
        <dbReference type="EMBL" id="CCM64435.1"/>
    </source>
</evidence>
<dbReference type="InterPro" id="IPR013096">
    <property type="entry name" value="Cupin_2"/>
</dbReference>